<evidence type="ECO:0000256" key="1">
    <source>
        <dbReference type="SAM" id="MobiDB-lite"/>
    </source>
</evidence>
<evidence type="ECO:0000313" key="3">
    <source>
        <dbReference type="EMBL" id="GAA1849985.1"/>
    </source>
</evidence>
<feature type="region of interest" description="Disordered" evidence="1">
    <location>
        <begin position="1"/>
        <end position="23"/>
    </location>
</feature>
<feature type="compositionally biased region" description="Low complexity" evidence="1">
    <location>
        <begin position="144"/>
        <end position="154"/>
    </location>
</feature>
<protein>
    <recommendedName>
        <fullName evidence="5">TadE-like protein</fullName>
    </recommendedName>
</protein>
<name>A0ABP4ZE93_9MICO</name>
<sequence length="154" mass="15447">MRTGMSAGPNAGTSRGPAAPGRRERGQAAVELVGVVFTVVLVAVLAIQGITVAQAASIAQEAARHGARALSLGQDCRGVLADHVPDGITIVDGDTTCTVDDDGAVVALTVSVPLGLGDVTMTEVVLTRSAEFPVQGDPPPADEPAPSATPEEEA</sequence>
<feature type="transmembrane region" description="Helical" evidence="2">
    <location>
        <begin position="32"/>
        <end position="50"/>
    </location>
</feature>
<keyword evidence="2" id="KW-0472">Membrane</keyword>
<keyword evidence="4" id="KW-1185">Reference proteome</keyword>
<feature type="region of interest" description="Disordered" evidence="1">
    <location>
        <begin position="130"/>
        <end position="154"/>
    </location>
</feature>
<keyword evidence="2" id="KW-0812">Transmembrane</keyword>
<keyword evidence="2" id="KW-1133">Transmembrane helix</keyword>
<proteinExistence type="predicted"/>
<reference evidence="4" key="1">
    <citation type="journal article" date="2019" name="Int. J. Syst. Evol. Microbiol.">
        <title>The Global Catalogue of Microorganisms (GCM) 10K type strain sequencing project: providing services to taxonomists for standard genome sequencing and annotation.</title>
        <authorList>
            <consortium name="The Broad Institute Genomics Platform"/>
            <consortium name="The Broad Institute Genome Sequencing Center for Infectious Disease"/>
            <person name="Wu L."/>
            <person name="Ma J."/>
        </authorList>
    </citation>
    <scope>NUCLEOTIDE SEQUENCE [LARGE SCALE GENOMIC DNA]</scope>
    <source>
        <strain evidence="4">JCM 14326</strain>
    </source>
</reference>
<gene>
    <name evidence="3" type="ORF">GCM10009751_02810</name>
</gene>
<dbReference type="Proteomes" id="UP001501094">
    <property type="component" value="Unassembled WGS sequence"/>
</dbReference>
<organism evidence="3 4">
    <name type="scientific">Myceligenerans crystallogenes</name>
    <dbReference type="NCBI Taxonomy" id="316335"/>
    <lineage>
        <taxon>Bacteria</taxon>
        <taxon>Bacillati</taxon>
        <taxon>Actinomycetota</taxon>
        <taxon>Actinomycetes</taxon>
        <taxon>Micrococcales</taxon>
        <taxon>Promicromonosporaceae</taxon>
        <taxon>Myceligenerans</taxon>
    </lineage>
</organism>
<evidence type="ECO:0008006" key="5">
    <source>
        <dbReference type="Google" id="ProtNLM"/>
    </source>
</evidence>
<evidence type="ECO:0000313" key="4">
    <source>
        <dbReference type="Proteomes" id="UP001501094"/>
    </source>
</evidence>
<dbReference type="EMBL" id="BAAANL010000001">
    <property type="protein sequence ID" value="GAA1849985.1"/>
    <property type="molecule type" value="Genomic_DNA"/>
</dbReference>
<evidence type="ECO:0000256" key="2">
    <source>
        <dbReference type="SAM" id="Phobius"/>
    </source>
</evidence>
<comment type="caution">
    <text evidence="3">The sequence shown here is derived from an EMBL/GenBank/DDBJ whole genome shotgun (WGS) entry which is preliminary data.</text>
</comment>
<accession>A0ABP4ZE93</accession>